<keyword evidence="1" id="KW-0812">Transmembrane</keyword>
<name>A0AA37TGN2_9HYPH</name>
<gene>
    <name evidence="3" type="ORF">GCM10007890_56860</name>
</gene>
<keyword evidence="1" id="KW-1133">Transmembrane helix</keyword>
<organism evidence="3 4">
    <name type="scientific">Methylobacterium tardum</name>
    <dbReference type="NCBI Taxonomy" id="374432"/>
    <lineage>
        <taxon>Bacteria</taxon>
        <taxon>Pseudomonadati</taxon>
        <taxon>Pseudomonadota</taxon>
        <taxon>Alphaproteobacteria</taxon>
        <taxon>Hyphomicrobiales</taxon>
        <taxon>Methylobacteriaceae</taxon>
        <taxon>Methylobacterium</taxon>
    </lineage>
</organism>
<dbReference type="Proteomes" id="UP001157440">
    <property type="component" value="Unassembled WGS sequence"/>
</dbReference>
<keyword evidence="1" id="KW-0472">Membrane</keyword>
<dbReference type="EMBL" id="BSPL01000028">
    <property type="protein sequence ID" value="GLS73671.1"/>
    <property type="molecule type" value="Genomic_DNA"/>
</dbReference>
<accession>A0AA37TGN2</accession>
<proteinExistence type="predicted"/>
<dbReference type="Pfam" id="PF13400">
    <property type="entry name" value="Tad"/>
    <property type="match status" value="1"/>
</dbReference>
<feature type="domain" description="Putative Flp pilus-assembly TadG-like N-terminal" evidence="2">
    <location>
        <begin position="18"/>
        <end position="65"/>
    </location>
</feature>
<dbReference type="AlphaFoldDB" id="A0AA37TGN2"/>
<comment type="caution">
    <text evidence="3">The sequence shown here is derived from an EMBL/GenBank/DDBJ whole genome shotgun (WGS) entry which is preliminary data.</text>
</comment>
<dbReference type="InterPro" id="IPR028087">
    <property type="entry name" value="Tad_N"/>
</dbReference>
<dbReference type="RefSeq" id="WP_238197729.1">
    <property type="nucleotide sequence ID" value="NZ_BPQZ01000021.1"/>
</dbReference>
<evidence type="ECO:0000313" key="3">
    <source>
        <dbReference type="EMBL" id="GLS73671.1"/>
    </source>
</evidence>
<evidence type="ECO:0000313" key="4">
    <source>
        <dbReference type="Proteomes" id="UP001157440"/>
    </source>
</evidence>
<evidence type="ECO:0000259" key="2">
    <source>
        <dbReference type="Pfam" id="PF13400"/>
    </source>
</evidence>
<evidence type="ECO:0000256" key="1">
    <source>
        <dbReference type="SAM" id="Phobius"/>
    </source>
</evidence>
<protein>
    <recommendedName>
        <fullName evidence="2">Putative Flp pilus-assembly TadG-like N-terminal domain-containing protein</fullName>
    </recommendedName>
</protein>
<sequence length="81" mass="8680">MRRDERRRLLSLAKGESGNVVIIFGLVLPLLLGAGGLVIDYGNAVRIRAVESSVADATALLVASADTDPPPLKWSALWYGF</sequence>
<feature type="transmembrane region" description="Helical" evidence="1">
    <location>
        <begin position="20"/>
        <end position="39"/>
    </location>
</feature>
<reference evidence="4" key="1">
    <citation type="journal article" date="2019" name="Int. J. Syst. Evol. Microbiol.">
        <title>The Global Catalogue of Microorganisms (GCM) 10K type strain sequencing project: providing services to taxonomists for standard genome sequencing and annotation.</title>
        <authorList>
            <consortium name="The Broad Institute Genomics Platform"/>
            <consortium name="The Broad Institute Genome Sequencing Center for Infectious Disease"/>
            <person name="Wu L."/>
            <person name="Ma J."/>
        </authorList>
    </citation>
    <scope>NUCLEOTIDE SEQUENCE [LARGE SCALE GENOMIC DNA]</scope>
    <source>
        <strain evidence="4">NBRC 103632</strain>
    </source>
</reference>
<keyword evidence="4" id="KW-1185">Reference proteome</keyword>